<feature type="domain" description="G5" evidence="2">
    <location>
        <begin position="32"/>
        <end position="85"/>
    </location>
</feature>
<dbReference type="RefSeq" id="WP_155458803.1">
    <property type="nucleotide sequence ID" value="NZ_WNHJ01000844.1"/>
</dbReference>
<evidence type="ECO:0000256" key="1">
    <source>
        <dbReference type="ARBA" id="ARBA00022729"/>
    </source>
</evidence>
<comment type="caution">
    <text evidence="3">The sequence shown here is derived from an EMBL/GenBank/DDBJ whole genome shotgun (WGS) entry which is preliminary data.</text>
</comment>
<name>A0A6G2D7C0_STREE</name>
<keyword evidence="1" id="KW-0732">Signal</keyword>
<feature type="domain" description="G5" evidence="2">
    <location>
        <begin position="1"/>
        <end position="19"/>
    </location>
</feature>
<accession>A0A6G2D7C0</accession>
<gene>
    <name evidence="3" type="ORF">GM539_14215</name>
</gene>
<proteinExistence type="predicted"/>
<dbReference type="AlphaFoldDB" id="A0A6G2D7C0"/>
<sequence>SNTVTLEPISEIIAVGTKVESTSIPSEGTPSLVEVKPELEVTTEAVAYDTIHQDDPDLLKGQTRLIQAGVAGERTILTEVTTVDG</sequence>
<evidence type="ECO:0000313" key="4">
    <source>
        <dbReference type="Proteomes" id="UP000474228"/>
    </source>
</evidence>
<protein>
    <recommendedName>
        <fullName evidence="2">G5 domain-containing protein</fullName>
    </recommendedName>
</protein>
<dbReference type="Gene3D" id="2.20.230.10">
    <property type="entry name" value="Resuscitation-promoting factor rpfb"/>
    <property type="match status" value="1"/>
</dbReference>
<dbReference type="InterPro" id="IPR011098">
    <property type="entry name" value="G5_dom"/>
</dbReference>
<evidence type="ECO:0000313" key="3">
    <source>
        <dbReference type="EMBL" id="MTV64486.1"/>
    </source>
</evidence>
<dbReference type="EMBL" id="WNHJ01000844">
    <property type="protein sequence ID" value="MTV64486.1"/>
    <property type="molecule type" value="Genomic_DNA"/>
</dbReference>
<organism evidence="3 4">
    <name type="scientific">Streptococcus pneumoniae</name>
    <dbReference type="NCBI Taxonomy" id="1313"/>
    <lineage>
        <taxon>Bacteria</taxon>
        <taxon>Bacillati</taxon>
        <taxon>Bacillota</taxon>
        <taxon>Bacilli</taxon>
        <taxon>Lactobacillales</taxon>
        <taxon>Streptococcaceae</taxon>
        <taxon>Streptococcus</taxon>
    </lineage>
</organism>
<dbReference type="Pfam" id="PF07501">
    <property type="entry name" value="G5"/>
    <property type="match status" value="1"/>
</dbReference>
<reference evidence="3 4" key="1">
    <citation type="submission" date="2019-11" db="EMBL/GenBank/DDBJ databases">
        <title>Growth characteristics of pneumococcus vary with the chemical composition of the capsule and with environmental conditions.</title>
        <authorList>
            <person name="Tothpal A."/>
            <person name="Desobry K."/>
            <person name="Joshi S."/>
            <person name="Wyllie A.L."/>
            <person name="Weinberger D.M."/>
        </authorList>
    </citation>
    <scope>NUCLEOTIDE SEQUENCE [LARGE SCALE GENOMIC DNA]</scope>
    <source>
        <strain evidence="4">pnumococcus22F</strain>
    </source>
</reference>
<dbReference type="PROSITE" id="PS51109">
    <property type="entry name" value="G5"/>
    <property type="match status" value="2"/>
</dbReference>
<feature type="non-terminal residue" evidence="3">
    <location>
        <position position="1"/>
    </location>
</feature>
<dbReference type="Proteomes" id="UP000474228">
    <property type="component" value="Unassembled WGS sequence"/>
</dbReference>
<evidence type="ECO:0000259" key="2">
    <source>
        <dbReference type="PROSITE" id="PS51109"/>
    </source>
</evidence>
<feature type="non-terminal residue" evidence="3">
    <location>
        <position position="85"/>
    </location>
</feature>